<dbReference type="EMBL" id="CP059270">
    <property type="protein sequence ID" value="QLQ80342.1"/>
    <property type="molecule type" value="Genomic_DNA"/>
</dbReference>
<evidence type="ECO:0000256" key="6">
    <source>
        <dbReference type="ARBA" id="ARBA00022989"/>
    </source>
</evidence>
<evidence type="ECO:0000313" key="14">
    <source>
        <dbReference type="EMBL" id="QLQ80342.1"/>
    </source>
</evidence>
<organism evidence="14 15">
    <name type="scientific">Torulaspora globosa</name>
    <dbReference type="NCBI Taxonomy" id="48254"/>
    <lineage>
        <taxon>Eukaryota</taxon>
        <taxon>Fungi</taxon>
        <taxon>Dikarya</taxon>
        <taxon>Ascomycota</taxon>
        <taxon>Saccharomycotina</taxon>
        <taxon>Saccharomycetes</taxon>
        <taxon>Saccharomycetales</taxon>
        <taxon>Saccharomycetaceae</taxon>
        <taxon>Torulaspora</taxon>
    </lineage>
</organism>
<dbReference type="OrthoDB" id="1929172at2759"/>
<protein>
    <recommendedName>
        <fullName evidence="13">GOLD domain-containing protein</fullName>
    </recommendedName>
</protein>
<comment type="similarity">
    <text evidence="2 9">Belongs to the EMP24/GP25L family.</text>
</comment>
<comment type="subcellular location">
    <subcellularLocation>
        <location evidence="8">Endomembrane system</location>
        <topology evidence="8">Single-pass membrane protein</topology>
    </subcellularLocation>
    <subcellularLocation>
        <location evidence="1 9">Membrane</location>
        <topology evidence="1 9">Single-pass type I membrane protein</topology>
    </subcellularLocation>
</comment>
<evidence type="ECO:0000256" key="7">
    <source>
        <dbReference type="ARBA" id="ARBA00023136"/>
    </source>
</evidence>
<dbReference type="GO" id="GO:0006888">
    <property type="term" value="P:endoplasmic reticulum to Golgi vesicle-mediated transport"/>
    <property type="evidence" value="ECO:0007669"/>
    <property type="project" value="UniProtKB-ARBA"/>
</dbReference>
<feature type="coiled-coil region" evidence="10">
    <location>
        <begin position="118"/>
        <end position="176"/>
    </location>
</feature>
<keyword evidence="10" id="KW-0175">Coiled coil</keyword>
<keyword evidence="15" id="KW-1185">Reference proteome</keyword>
<keyword evidence="5" id="KW-0931">ER-Golgi transport</keyword>
<sequence>MYSELSRSMIYWSLIVPILLCFCNFAFGSPITFELSKGQRECFYTLTPDVGCSISYYFAVQEGDSNDFQVDYEIFGPADKYTPLLKRTKERQGEWSFYAEHRGEYAFCFEGGKEHNKIVDLEIEYKCVRQDNDRSERRKARKEQRKLKDASANQLQESLENSVDGIERKLHLLERNMQYYKTRNNRNHYTVRSTSRRVALFSIYGILLVVGMSCAQVFMLQWFFRISRKQAV</sequence>
<dbReference type="Pfam" id="PF01105">
    <property type="entry name" value="EMP24_GP25L"/>
    <property type="match status" value="1"/>
</dbReference>
<keyword evidence="5" id="KW-0813">Transport</keyword>
<evidence type="ECO:0000256" key="4">
    <source>
        <dbReference type="ARBA" id="ARBA00022729"/>
    </source>
</evidence>
<evidence type="ECO:0000259" key="13">
    <source>
        <dbReference type="PROSITE" id="PS50866"/>
    </source>
</evidence>
<accession>A0A7H9HVD9</accession>
<evidence type="ECO:0000256" key="2">
    <source>
        <dbReference type="ARBA" id="ARBA00007104"/>
    </source>
</evidence>
<feature type="signal peptide" evidence="12">
    <location>
        <begin position="1"/>
        <end position="28"/>
    </location>
</feature>
<evidence type="ECO:0000256" key="3">
    <source>
        <dbReference type="ARBA" id="ARBA00022692"/>
    </source>
</evidence>
<dbReference type="PROSITE" id="PS50866">
    <property type="entry name" value="GOLD"/>
    <property type="match status" value="1"/>
</dbReference>
<evidence type="ECO:0000256" key="10">
    <source>
        <dbReference type="SAM" id="Coils"/>
    </source>
</evidence>
<dbReference type="InterPro" id="IPR009038">
    <property type="entry name" value="GOLD_dom"/>
</dbReference>
<dbReference type="Proteomes" id="UP000510647">
    <property type="component" value="Chromosome 4"/>
</dbReference>
<feature type="chain" id="PRO_5028807511" description="GOLD domain-containing protein" evidence="12">
    <location>
        <begin position="29"/>
        <end position="232"/>
    </location>
</feature>
<evidence type="ECO:0000256" key="5">
    <source>
        <dbReference type="ARBA" id="ARBA00022892"/>
    </source>
</evidence>
<dbReference type="GO" id="GO:0016020">
    <property type="term" value="C:membrane"/>
    <property type="evidence" value="ECO:0007669"/>
    <property type="project" value="UniProtKB-SubCell"/>
</dbReference>
<evidence type="ECO:0000256" key="12">
    <source>
        <dbReference type="SAM" id="SignalP"/>
    </source>
</evidence>
<dbReference type="SUPFAM" id="SSF101576">
    <property type="entry name" value="Supernatant protein factor (SPF), C-terminal domain"/>
    <property type="match status" value="1"/>
</dbReference>
<keyword evidence="4 12" id="KW-0732">Signal</keyword>
<evidence type="ECO:0000256" key="11">
    <source>
        <dbReference type="SAM" id="Phobius"/>
    </source>
</evidence>
<dbReference type="AlphaFoldDB" id="A0A7H9HVD9"/>
<reference evidence="14 15" key="1">
    <citation type="submission" date="2020-06" db="EMBL/GenBank/DDBJ databases">
        <title>The yeast mating-type switching endonuclease HO is a domesticated member of an unorthodox homing genetic element family.</title>
        <authorList>
            <person name="Coughlan A.Y."/>
            <person name="Lombardi L."/>
            <person name="Braun-Galleani S."/>
            <person name="Martos A.R."/>
            <person name="Galeote V."/>
            <person name="Bigey F."/>
            <person name="Dequin S."/>
            <person name="Byrne K.P."/>
            <person name="Wolfe K.H."/>
        </authorList>
    </citation>
    <scope>NUCLEOTIDE SEQUENCE [LARGE SCALE GENOMIC DNA]</scope>
    <source>
        <strain evidence="14 15">CBS2947</strain>
    </source>
</reference>
<keyword evidence="3 9" id="KW-0812">Transmembrane</keyword>
<dbReference type="InterPro" id="IPR036598">
    <property type="entry name" value="GOLD_dom_sf"/>
</dbReference>
<gene>
    <name evidence="14" type="ORF">HG537_0D03430</name>
</gene>
<evidence type="ECO:0000256" key="1">
    <source>
        <dbReference type="ARBA" id="ARBA00004479"/>
    </source>
</evidence>
<dbReference type="GO" id="GO:0005737">
    <property type="term" value="C:cytoplasm"/>
    <property type="evidence" value="ECO:0007669"/>
    <property type="project" value="GOC"/>
</dbReference>
<dbReference type="GO" id="GO:0012505">
    <property type="term" value="C:endomembrane system"/>
    <property type="evidence" value="ECO:0007669"/>
    <property type="project" value="UniProtKB-SubCell"/>
</dbReference>
<feature type="domain" description="GOLD" evidence="13">
    <location>
        <begin position="40"/>
        <end position="179"/>
    </location>
</feature>
<name>A0A7H9HVD9_9SACH</name>
<keyword evidence="6 11" id="KW-1133">Transmembrane helix</keyword>
<evidence type="ECO:0000256" key="9">
    <source>
        <dbReference type="RuleBase" id="RU003827"/>
    </source>
</evidence>
<keyword evidence="7 11" id="KW-0472">Membrane</keyword>
<evidence type="ECO:0000313" key="15">
    <source>
        <dbReference type="Proteomes" id="UP000510647"/>
    </source>
</evidence>
<feature type="transmembrane region" description="Helical" evidence="11">
    <location>
        <begin position="201"/>
        <end position="224"/>
    </location>
</feature>
<evidence type="ECO:0000256" key="8">
    <source>
        <dbReference type="ARBA" id="ARBA00037847"/>
    </source>
</evidence>
<dbReference type="SMART" id="SM01190">
    <property type="entry name" value="EMP24_GP25L"/>
    <property type="match status" value="1"/>
</dbReference>
<proteinExistence type="inferred from homology"/>
<dbReference type="PANTHER" id="PTHR22811">
    <property type="entry name" value="TRANSMEMBRANE EMP24 DOMAIN-CONTAINING PROTEIN"/>
    <property type="match status" value="1"/>
</dbReference>
<dbReference type="InterPro" id="IPR015720">
    <property type="entry name" value="Emp24-like"/>
</dbReference>